<evidence type="ECO:0000313" key="4">
    <source>
        <dbReference type="Proteomes" id="UP000279284"/>
    </source>
</evidence>
<feature type="domain" description="T6SS Phospholipase effector Tle1-like catalytic" evidence="2">
    <location>
        <begin position="168"/>
        <end position="263"/>
    </location>
</feature>
<protein>
    <submittedName>
        <fullName evidence="3">Uncharacterized conserved protein</fullName>
    </submittedName>
</protein>
<dbReference type="Pfam" id="PF09994">
    <property type="entry name" value="T6SS_Tle1-like_cat"/>
    <property type="match status" value="2"/>
</dbReference>
<dbReference type="PANTHER" id="PTHR33840">
    <property type="match status" value="1"/>
</dbReference>
<reference evidence="3 4" key="1">
    <citation type="submission" date="2018-12" db="EMBL/GenBank/DDBJ databases">
        <authorList>
            <consortium name="Pathogen Informatics"/>
        </authorList>
    </citation>
    <scope>NUCLEOTIDE SEQUENCE [LARGE SCALE GENOMIC DNA]</scope>
    <source>
        <strain evidence="3 4">NCTC10296</strain>
    </source>
</reference>
<feature type="compositionally biased region" description="Basic and acidic residues" evidence="1">
    <location>
        <begin position="1"/>
        <end position="11"/>
    </location>
</feature>
<dbReference type="STRING" id="493.BWD07_12015"/>
<dbReference type="OrthoDB" id="4378831at2"/>
<feature type="region of interest" description="Disordered" evidence="1">
    <location>
        <begin position="414"/>
        <end position="448"/>
    </location>
</feature>
<dbReference type="RefSeq" id="WP_085417582.1">
    <property type="nucleotide sequence ID" value="NZ_CAUJPY010000069.1"/>
</dbReference>
<feature type="region of interest" description="Disordered" evidence="1">
    <location>
        <begin position="1"/>
        <end position="24"/>
    </location>
</feature>
<feature type="domain" description="T6SS Phospholipase effector Tle1-like catalytic" evidence="2">
    <location>
        <begin position="35"/>
        <end position="165"/>
    </location>
</feature>
<keyword evidence="4" id="KW-1185">Reference proteome</keyword>
<dbReference type="InterPro" id="IPR018712">
    <property type="entry name" value="Tle1-like_cat"/>
</dbReference>
<dbReference type="EMBL" id="LR134313">
    <property type="protein sequence ID" value="VEF00469.1"/>
    <property type="molecule type" value="Genomic_DNA"/>
</dbReference>
<dbReference type="KEGG" id="nci:NCTC10296_00870"/>
<evidence type="ECO:0000256" key="1">
    <source>
        <dbReference type="SAM" id="MobiDB-lite"/>
    </source>
</evidence>
<dbReference type="PANTHER" id="PTHR33840:SF1">
    <property type="entry name" value="TLE1 PHOSPHOLIPASE DOMAIN-CONTAINING PROTEIN"/>
    <property type="match status" value="1"/>
</dbReference>
<accession>A0A1X3CLD3</accession>
<evidence type="ECO:0000259" key="2">
    <source>
        <dbReference type="Pfam" id="PF09994"/>
    </source>
</evidence>
<evidence type="ECO:0000313" key="3">
    <source>
        <dbReference type="EMBL" id="VEF00469.1"/>
    </source>
</evidence>
<sequence length="448" mass="50525">MLPIEKPKEKVLGSATTNPPPNTKVQVTLKPLTISVYFDGTGNNYFNTEANRRSGPFKRQPDTLRKSVSYNNYYSNVAMLYLSHKKKPRKHQTVYIEGAGTFRGKEDQSMPGLGAAGGGSGIGMRVDEAVRAVFDIMGENETTLASLNVYGFSRGAAYARYFCHKIRQAEKGSGKRFTINFVGLFDTVSSVGTDHYNDVKEFKLDVGAPEGIRRIVHFTAQNDYRYHFPLTSIKGAVKDGRGFECSFPGAHSDVGGGYYEPHHDVDLLLSNKDINRTSDKHIYYKWYLEKGYFTEAQLKFRHHYVSDFNVNENVTGSRRNVKIDYQFVTAAIMQSLMVKEAGFTKKTDSQLDKRIREMQAVPVLDKFYRLADAYVQANYRQNGLDFSVPLLPPEEMKQLYAGFIHISLDATDKPFNPNAGTPKAKEHSPNGKPNPMRPVRPKVTEGYR</sequence>
<proteinExistence type="predicted"/>
<dbReference type="Proteomes" id="UP000279284">
    <property type="component" value="Chromosome"/>
</dbReference>
<name>A0A1X3CLD3_9NEIS</name>
<gene>
    <name evidence="3" type="ORF">NCTC10296_00870</name>
</gene>
<organism evidence="3 4">
    <name type="scientific">Neisseria canis</name>
    <dbReference type="NCBI Taxonomy" id="493"/>
    <lineage>
        <taxon>Bacteria</taxon>
        <taxon>Pseudomonadati</taxon>
        <taxon>Pseudomonadota</taxon>
        <taxon>Betaproteobacteria</taxon>
        <taxon>Neisseriales</taxon>
        <taxon>Neisseriaceae</taxon>
        <taxon>Neisseria</taxon>
    </lineage>
</organism>
<dbReference type="AlphaFoldDB" id="A0A1X3CLD3"/>